<organism evidence="2 3">
    <name type="scientific">Spodoptera frugiperda</name>
    <name type="common">Fall armyworm</name>
    <dbReference type="NCBI Taxonomy" id="7108"/>
    <lineage>
        <taxon>Eukaryota</taxon>
        <taxon>Metazoa</taxon>
        <taxon>Ecdysozoa</taxon>
        <taxon>Arthropoda</taxon>
        <taxon>Hexapoda</taxon>
        <taxon>Insecta</taxon>
        <taxon>Pterygota</taxon>
        <taxon>Neoptera</taxon>
        <taxon>Endopterygota</taxon>
        <taxon>Lepidoptera</taxon>
        <taxon>Glossata</taxon>
        <taxon>Ditrysia</taxon>
        <taxon>Noctuoidea</taxon>
        <taxon>Noctuidae</taxon>
        <taxon>Amphipyrinae</taxon>
        <taxon>Spodoptera</taxon>
    </lineage>
</organism>
<keyword evidence="2" id="KW-1185">Reference proteome</keyword>
<keyword evidence="1" id="KW-0472">Membrane</keyword>
<protein>
    <submittedName>
        <fullName evidence="3">Uncharacterized protein LOC118267711</fullName>
    </submittedName>
</protein>
<feature type="transmembrane region" description="Helical" evidence="1">
    <location>
        <begin position="21"/>
        <end position="46"/>
    </location>
</feature>
<dbReference type="OrthoDB" id="7480658at2759"/>
<evidence type="ECO:0000313" key="2">
    <source>
        <dbReference type="Proteomes" id="UP000829999"/>
    </source>
</evidence>
<gene>
    <name evidence="3" type="primary">LOC118267711</name>
</gene>
<keyword evidence="1" id="KW-0812">Transmembrane</keyword>
<dbReference type="RefSeq" id="XP_035437741.2">
    <property type="nucleotide sequence ID" value="XM_035581848.2"/>
</dbReference>
<dbReference type="GeneID" id="118267711"/>
<proteinExistence type="predicted"/>
<reference evidence="3" key="1">
    <citation type="submission" date="2025-08" db="UniProtKB">
        <authorList>
            <consortium name="RefSeq"/>
        </authorList>
    </citation>
    <scope>IDENTIFICATION</scope>
    <source>
        <tissue evidence="3">Whole larval tissue</tissue>
    </source>
</reference>
<feature type="transmembrane region" description="Helical" evidence="1">
    <location>
        <begin position="135"/>
        <end position="157"/>
    </location>
</feature>
<feature type="transmembrane region" description="Helical" evidence="1">
    <location>
        <begin position="66"/>
        <end position="89"/>
    </location>
</feature>
<sequence>MSEWQATCCNMKDVCGASLKHSVIVVCYGTIMIAIIALLASLGTILSIANNELVYNSNPINAINMIFALFCTSTSMYQAVVSIILLLYVRCKKGSVFILSVWFVSHVVLMVEYTFMFIARSIICLYCGHPMQSLFTLVAACFYDGVIIYFCAIVASYENTLDLDILY</sequence>
<accession>A0A9R0D2R4</accession>
<name>A0A9R0D2R4_SPOFR</name>
<keyword evidence="1" id="KW-1133">Transmembrane helix</keyword>
<feature type="transmembrane region" description="Helical" evidence="1">
    <location>
        <begin position="96"/>
        <end position="123"/>
    </location>
</feature>
<dbReference type="AlphaFoldDB" id="A0A9R0D2R4"/>
<evidence type="ECO:0000256" key="1">
    <source>
        <dbReference type="SAM" id="Phobius"/>
    </source>
</evidence>
<evidence type="ECO:0000313" key="3">
    <source>
        <dbReference type="RefSeq" id="XP_035437741.2"/>
    </source>
</evidence>
<dbReference type="Proteomes" id="UP000829999">
    <property type="component" value="Chromosome 6"/>
</dbReference>